<keyword evidence="1 4" id="KW-0489">Methyltransferase</keyword>
<organism evidence="4 5">
    <name type="scientific">Caenispirillum salinarum AK4</name>
    <dbReference type="NCBI Taxonomy" id="1238182"/>
    <lineage>
        <taxon>Bacteria</taxon>
        <taxon>Pseudomonadati</taxon>
        <taxon>Pseudomonadota</taxon>
        <taxon>Alphaproteobacteria</taxon>
        <taxon>Rhodospirillales</taxon>
        <taxon>Novispirillaceae</taxon>
        <taxon>Caenispirillum</taxon>
    </lineage>
</organism>
<dbReference type="OrthoDB" id="9795085at2"/>
<proteinExistence type="predicted"/>
<dbReference type="PATRIC" id="fig|1238182.3.peg.3038"/>
<evidence type="ECO:0000313" key="4">
    <source>
        <dbReference type="EMBL" id="EKV28613.1"/>
    </source>
</evidence>
<name>K9HDQ8_9PROT</name>
<gene>
    <name evidence="4" type="ORF">C882_0824</name>
</gene>
<dbReference type="GO" id="GO:0030798">
    <property type="term" value="F:trans-aconitate 2-methyltransferase activity"/>
    <property type="evidence" value="ECO:0007669"/>
    <property type="project" value="InterPro"/>
</dbReference>
<comment type="caution">
    <text evidence="4">The sequence shown here is derived from an EMBL/GenBank/DDBJ whole genome shotgun (WGS) entry which is preliminary data.</text>
</comment>
<dbReference type="Pfam" id="PF13649">
    <property type="entry name" value="Methyltransf_25"/>
    <property type="match status" value="1"/>
</dbReference>
<dbReference type="Gene3D" id="1.10.150.290">
    <property type="entry name" value="S-adenosyl-L-methionine-dependent methyltransferases"/>
    <property type="match status" value="1"/>
</dbReference>
<reference evidence="4 5" key="1">
    <citation type="journal article" date="2013" name="Genome Announc.">
        <title>Draft Genome Sequence of an Alphaproteobacterium, Caenispirillum salinarum AK4(T), Isolated from a Solar Saltern.</title>
        <authorList>
            <person name="Khatri I."/>
            <person name="Singh A."/>
            <person name="Korpole S."/>
            <person name="Pinnaka A.K."/>
            <person name="Subramanian S."/>
        </authorList>
    </citation>
    <scope>NUCLEOTIDE SEQUENCE [LARGE SCALE GENOMIC DNA]</scope>
    <source>
        <strain evidence="4 5">AK4</strain>
    </source>
</reference>
<dbReference type="EMBL" id="ANHY01000015">
    <property type="protein sequence ID" value="EKV28613.1"/>
    <property type="molecule type" value="Genomic_DNA"/>
</dbReference>
<evidence type="ECO:0000313" key="5">
    <source>
        <dbReference type="Proteomes" id="UP000009881"/>
    </source>
</evidence>
<dbReference type="InterPro" id="IPR023149">
    <property type="entry name" value="Trans_acon_MeTrfase_C"/>
</dbReference>
<sequence>MTGDWTPDSYLDFAAPRLRPAVDLLARIPLAAPDAIVDLGCGTGTATGLLAARWPAAQLTGVDASPAMLEAARAEGPAGVHWLRADIAAWAADAAGPAVDLIFSNAALHWLDDHGTLLPTLLRRLRPGGVLAVQMPANHTEPSHTALFDLARDRRWADRLRPLCRTAPVWTPAEYHRLLAPLTGGGLDIWQTQYLHVLEGPDPVARWTDSTIVRPLAAALTPDEAADLRAAYAAAQRAAYPPEADGRTLFPFRRLFLVARP</sequence>
<accession>K9HDQ8</accession>
<dbReference type="PANTHER" id="PTHR43861:SF1">
    <property type="entry name" value="TRANS-ACONITATE 2-METHYLTRANSFERASE"/>
    <property type="match status" value="1"/>
</dbReference>
<dbReference type="InterPro" id="IPR041698">
    <property type="entry name" value="Methyltransf_25"/>
</dbReference>
<evidence type="ECO:0000256" key="1">
    <source>
        <dbReference type="ARBA" id="ARBA00022603"/>
    </source>
</evidence>
<feature type="domain" description="Methyltransferase" evidence="3">
    <location>
        <begin position="36"/>
        <end position="129"/>
    </location>
</feature>
<dbReference type="Gene3D" id="3.40.50.150">
    <property type="entry name" value="Vaccinia Virus protein VP39"/>
    <property type="match status" value="1"/>
</dbReference>
<dbReference type="InterPro" id="IPR029063">
    <property type="entry name" value="SAM-dependent_MTases_sf"/>
</dbReference>
<protein>
    <submittedName>
        <fullName evidence="4">Trans-aconitate 2-methyltransferase</fullName>
    </submittedName>
</protein>
<evidence type="ECO:0000256" key="2">
    <source>
        <dbReference type="ARBA" id="ARBA00022679"/>
    </source>
</evidence>
<dbReference type="RefSeq" id="WP_009541481.1">
    <property type="nucleotide sequence ID" value="NZ_ANHY01000015.1"/>
</dbReference>
<dbReference type="PANTHER" id="PTHR43861">
    <property type="entry name" value="TRANS-ACONITATE 2-METHYLTRANSFERASE-RELATED"/>
    <property type="match status" value="1"/>
</dbReference>
<dbReference type="eggNOG" id="COG4106">
    <property type="taxonomic scope" value="Bacteria"/>
</dbReference>
<keyword evidence="5" id="KW-1185">Reference proteome</keyword>
<dbReference type="STRING" id="1238182.C882_0824"/>
<evidence type="ECO:0000259" key="3">
    <source>
        <dbReference type="Pfam" id="PF13649"/>
    </source>
</evidence>
<dbReference type="Proteomes" id="UP000009881">
    <property type="component" value="Unassembled WGS sequence"/>
</dbReference>
<dbReference type="CDD" id="cd02440">
    <property type="entry name" value="AdoMet_MTases"/>
    <property type="match status" value="1"/>
</dbReference>
<keyword evidence="2 4" id="KW-0808">Transferase</keyword>
<dbReference type="AlphaFoldDB" id="K9HDQ8"/>
<dbReference type="GO" id="GO:0032259">
    <property type="term" value="P:methylation"/>
    <property type="evidence" value="ECO:0007669"/>
    <property type="project" value="UniProtKB-KW"/>
</dbReference>
<dbReference type="SUPFAM" id="SSF53335">
    <property type="entry name" value="S-adenosyl-L-methionine-dependent methyltransferases"/>
    <property type="match status" value="1"/>
</dbReference>